<name>A0A2K1QU26_9PEZI</name>
<gene>
    <name evidence="7" type="ORF">CAC42_5113</name>
</gene>
<feature type="compositionally biased region" description="Low complexity" evidence="5">
    <location>
        <begin position="88"/>
        <end position="163"/>
    </location>
</feature>
<dbReference type="Proteomes" id="UP000243797">
    <property type="component" value="Unassembled WGS sequence"/>
</dbReference>
<feature type="region of interest" description="Disordered" evidence="5">
    <location>
        <begin position="37"/>
        <end position="165"/>
    </location>
</feature>
<accession>A0A2K1QU26</accession>
<evidence type="ECO:0000256" key="2">
    <source>
        <dbReference type="ARBA" id="ARBA00022692"/>
    </source>
</evidence>
<keyword evidence="4 6" id="KW-0472">Membrane</keyword>
<dbReference type="PANTHER" id="PTHR15549:SF26">
    <property type="entry name" value="AXIAL BUDDING PATTERN PROTEIN 2-RELATED"/>
    <property type="match status" value="1"/>
</dbReference>
<dbReference type="GO" id="GO:0071944">
    <property type="term" value="C:cell periphery"/>
    <property type="evidence" value="ECO:0007669"/>
    <property type="project" value="UniProtKB-ARBA"/>
</dbReference>
<evidence type="ECO:0000256" key="1">
    <source>
        <dbReference type="ARBA" id="ARBA00004167"/>
    </source>
</evidence>
<evidence type="ECO:0000256" key="4">
    <source>
        <dbReference type="ARBA" id="ARBA00023136"/>
    </source>
</evidence>
<feature type="compositionally biased region" description="Polar residues" evidence="5">
    <location>
        <begin position="271"/>
        <end position="289"/>
    </location>
</feature>
<keyword evidence="3 6" id="KW-1133">Transmembrane helix</keyword>
<organism evidence="7 8">
    <name type="scientific">Sphaceloma murrayae</name>
    <dbReference type="NCBI Taxonomy" id="2082308"/>
    <lineage>
        <taxon>Eukaryota</taxon>
        <taxon>Fungi</taxon>
        <taxon>Dikarya</taxon>
        <taxon>Ascomycota</taxon>
        <taxon>Pezizomycotina</taxon>
        <taxon>Dothideomycetes</taxon>
        <taxon>Dothideomycetidae</taxon>
        <taxon>Myriangiales</taxon>
        <taxon>Elsinoaceae</taxon>
        <taxon>Sphaceloma</taxon>
    </lineage>
</organism>
<comment type="caution">
    <text evidence="7">The sequence shown here is derived from an EMBL/GenBank/DDBJ whole genome shotgun (WGS) entry which is preliminary data.</text>
</comment>
<dbReference type="OrthoDB" id="3692311at2759"/>
<reference evidence="7 8" key="1">
    <citation type="submission" date="2017-06" db="EMBL/GenBank/DDBJ databases">
        <title>Draft genome sequence of a variant of Elsinoe murrayae.</title>
        <authorList>
            <person name="Cheng Q."/>
        </authorList>
    </citation>
    <scope>NUCLEOTIDE SEQUENCE [LARGE SCALE GENOMIC DNA]</scope>
    <source>
        <strain evidence="7 8">CQ-2017a</strain>
    </source>
</reference>
<protein>
    <submittedName>
        <fullName evidence="7">Uncharacterized protein</fullName>
    </submittedName>
</protein>
<evidence type="ECO:0000256" key="6">
    <source>
        <dbReference type="SAM" id="Phobius"/>
    </source>
</evidence>
<dbReference type="InterPro" id="IPR051694">
    <property type="entry name" value="Immunoregulatory_rcpt-like"/>
</dbReference>
<sequence length="463" mass="48224">METLYIRSDCPRGFNFYSCGNGFRGCCSVEPCNPNSTCPEDKEAPVSRTTIRTATRPSSSSSTRAPPATSSTIRTTAPPPSSSEVGDSSETTSRSSSRNASAARTSSPTVSTTSNASASSTATSASGSTISTTGTTTSPSPVSTATSLPETASATSAPATSSPNKGLIAGSTVGGVIFLLLLLTLMAIILIRRRKRANQMHQATLARRSEMQPMETDDKNGTFAPFGGFYRGVKTFYQPADQAHSIEPSTATPSSPFTPSARSYRVVNADPTPTSPRHPSTIPSLNSEPLQLDSRDLTPLIEMPDTSPTAGNRHSRGSHTWGVPPGENLHADSPTLGMLKPSVYKPYRPVSDGTGTATMTGQLPASSSPGMAAHNRASSASAWVEIRNDTGNSGAVGGDGAARPTGAQHQHHVRSWNEHTAGRAVESPAGFSPTGMGETVSPIERDGLLDGKPKWEGRNGGEC</sequence>
<evidence type="ECO:0000256" key="3">
    <source>
        <dbReference type="ARBA" id="ARBA00022989"/>
    </source>
</evidence>
<evidence type="ECO:0000313" key="8">
    <source>
        <dbReference type="Proteomes" id="UP000243797"/>
    </source>
</evidence>
<evidence type="ECO:0000313" key="7">
    <source>
        <dbReference type="EMBL" id="PNS18574.1"/>
    </source>
</evidence>
<dbReference type="GO" id="GO:0016020">
    <property type="term" value="C:membrane"/>
    <property type="evidence" value="ECO:0007669"/>
    <property type="project" value="UniProtKB-SubCell"/>
</dbReference>
<dbReference type="STRING" id="2082308.A0A2K1QU26"/>
<feature type="compositionally biased region" description="Basic and acidic residues" evidence="5">
    <location>
        <begin position="443"/>
        <end position="463"/>
    </location>
</feature>
<evidence type="ECO:0000256" key="5">
    <source>
        <dbReference type="SAM" id="MobiDB-lite"/>
    </source>
</evidence>
<dbReference type="PANTHER" id="PTHR15549">
    <property type="entry name" value="PAIRED IMMUNOGLOBULIN-LIKE TYPE 2 RECEPTOR"/>
    <property type="match status" value="1"/>
</dbReference>
<feature type="transmembrane region" description="Helical" evidence="6">
    <location>
        <begin position="167"/>
        <end position="191"/>
    </location>
</feature>
<proteinExistence type="predicted"/>
<dbReference type="AlphaFoldDB" id="A0A2K1QU26"/>
<keyword evidence="2 6" id="KW-0812">Transmembrane</keyword>
<feature type="compositionally biased region" description="Low complexity" evidence="5">
    <location>
        <begin position="47"/>
        <end position="73"/>
    </location>
</feature>
<dbReference type="InParanoid" id="A0A2K1QU26"/>
<feature type="region of interest" description="Disordered" evidence="5">
    <location>
        <begin position="389"/>
        <end position="463"/>
    </location>
</feature>
<keyword evidence="8" id="KW-1185">Reference proteome</keyword>
<feature type="region of interest" description="Disordered" evidence="5">
    <location>
        <begin position="268"/>
        <end position="290"/>
    </location>
</feature>
<comment type="subcellular location">
    <subcellularLocation>
        <location evidence="1">Membrane</location>
        <topology evidence="1">Single-pass membrane protein</topology>
    </subcellularLocation>
</comment>
<feature type="region of interest" description="Disordered" evidence="5">
    <location>
        <begin position="304"/>
        <end position="324"/>
    </location>
</feature>
<dbReference type="EMBL" id="NKHZ01000039">
    <property type="protein sequence ID" value="PNS18574.1"/>
    <property type="molecule type" value="Genomic_DNA"/>
</dbReference>